<dbReference type="Pfam" id="PF01464">
    <property type="entry name" value="SLT"/>
    <property type="match status" value="1"/>
</dbReference>
<comment type="caution">
    <text evidence="2">The sequence shown here is derived from an EMBL/GenBank/DDBJ whole genome shotgun (WGS) entry which is preliminary data.</text>
</comment>
<dbReference type="SUPFAM" id="SSF53955">
    <property type="entry name" value="Lysozyme-like"/>
    <property type="match status" value="1"/>
</dbReference>
<dbReference type="GO" id="GO:0016020">
    <property type="term" value="C:membrane"/>
    <property type="evidence" value="ECO:0007669"/>
    <property type="project" value="InterPro"/>
</dbReference>
<dbReference type="Gene3D" id="1.10.530.10">
    <property type="match status" value="1"/>
</dbReference>
<gene>
    <name evidence="2" type="ORF">LCGC14_1541940</name>
</gene>
<dbReference type="InterPro" id="IPR023346">
    <property type="entry name" value="Lysozyme-like_dom_sf"/>
</dbReference>
<dbReference type="CDD" id="cd00254">
    <property type="entry name" value="LT-like"/>
    <property type="match status" value="1"/>
</dbReference>
<evidence type="ECO:0000259" key="1">
    <source>
        <dbReference type="Pfam" id="PF01464"/>
    </source>
</evidence>
<dbReference type="EMBL" id="LAZR01011681">
    <property type="protein sequence ID" value="KKM60421.1"/>
    <property type="molecule type" value="Genomic_DNA"/>
</dbReference>
<dbReference type="PROSITE" id="PS00922">
    <property type="entry name" value="TRANSGLYCOSYLASE"/>
    <property type="match status" value="1"/>
</dbReference>
<accession>A0A0F9JDR5</accession>
<dbReference type="InterPro" id="IPR000189">
    <property type="entry name" value="Transglyc_AS"/>
</dbReference>
<sequence length="102" mass="11529">MGNGTTNVDRWVSLIETHFGDLGDETTTRVHCLVRAESGGNPEALSYAGAHGLMQIMPFWAEEFGITVESLYQPDTNMWAAREVYEKQGWEAWDPYKRGSCR</sequence>
<organism evidence="2">
    <name type="scientific">marine sediment metagenome</name>
    <dbReference type="NCBI Taxonomy" id="412755"/>
    <lineage>
        <taxon>unclassified sequences</taxon>
        <taxon>metagenomes</taxon>
        <taxon>ecological metagenomes</taxon>
    </lineage>
</organism>
<proteinExistence type="predicted"/>
<reference evidence="2" key="1">
    <citation type="journal article" date="2015" name="Nature">
        <title>Complex archaea that bridge the gap between prokaryotes and eukaryotes.</title>
        <authorList>
            <person name="Spang A."/>
            <person name="Saw J.H."/>
            <person name="Jorgensen S.L."/>
            <person name="Zaremba-Niedzwiedzka K."/>
            <person name="Martijn J."/>
            <person name="Lind A.E."/>
            <person name="van Eijk R."/>
            <person name="Schleper C."/>
            <person name="Guy L."/>
            <person name="Ettema T.J."/>
        </authorList>
    </citation>
    <scope>NUCLEOTIDE SEQUENCE</scope>
</reference>
<dbReference type="GO" id="GO:0000270">
    <property type="term" value="P:peptidoglycan metabolic process"/>
    <property type="evidence" value="ECO:0007669"/>
    <property type="project" value="InterPro"/>
</dbReference>
<feature type="domain" description="Transglycosylase SLT" evidence="1">
    <location>
        <begin position="31"/>
        <end position="82"/>
    </location>
</feature>
<protein>
    <recommendedName>
        <fullName evidence="1">Transglycosylase SLT domain-containing protein</fullName>
    </recommendedName>
</protein>
<dbReference type="GO" id="GO:0008933">
    <property type="term" value="F:peptidoglycan lytic transglycosylase activity"/>
    <property type="evidence" value="ECO:0007669"/>
    <property type="project" value="InterPro"/>
</dbReference>
<evidence type="ECO:0000313" key="2">
    <source>
        <dbReference type="EMBL" id="KKM60421.1"/>
    </source>
</evidence>
<dbReference type="AlphaFoldDB" id="A0A0F9JDR5"/>
<name>A0A0F9JDR5_9ZZZZ</name>
<dbReference type="InterPro" id="IPR008258">
    <property type="entry name" value="Transglycosylase_SLT_dom_1"/>
</dbReference>